<evidence type="ECO:0000313" key="4">
    <source>
        <dbReference type="Proteomes" id="UP000015100"/>
    </source>
</evidence>
<feature type="compositionally biased region" description="Basic and acidic residues" evidence="2">
    <location>
        <begin position="660"/>
        <end position="674"/>
    </location>
</feature>
<name>S8AQ09_DACHA</name>
<feature type="region of interest" description="Disordered" evidence="2">
    <location>
        <begin position="655"/>
        <end position="674"/>
    </location>
</feature>
<evidence type="ECO:0000313" key="3">
    <source>
        <dbReference type="EMBL" id="EPS44934.1"/>
    </source>
</evidence>
<dbReference type="EMBL" id="AQGS01000025">
    <property type="protein sequence ID" value="EPS44934.1"/>
    <property type="molecule type" value="Genomic_DNA"/>
</dbReference>
<feature type="region of interest" description="Disordered" evidence="2">
    <location>
        <begin position="238"/>
        <end position="268"/>
    </location>
</feature>
<feature type="compositionally biased region" description="Basic and acidic residues" evidence="2">
    <location>
        <begin position="386"/>
        <end position="399"/>
    </location>
</feature>
<protein>
    <submittedName>
        <fullName evidence="3">Uncharacterized protein</fullName>
    </submittedName>
</protein>
<feature type="compositionally biased region" description="Basic and acidic residues" evidence="2">
    <location>
        <begin position="545"/>
        <end position="564"/>
    </location>
</feature>
<feature type="region of interest" description="Disordered" evidence="2">
    <location>
        <begin position="463"/>
        <end position="483"/>
    </location>
</feature>
<feature type="compositionally biased region" description="Basic and acidic residues" evidence="2">
    <location>
        <begin position="360"/>
        <end position="378"/>
    </location>
</feature>
<evidence type="ECO:0000256" key="2">
    <source>
        <dbReference type="SAM" id="MobiDB-lite"/>
    </source>
</evidence>
<organism evidence="3 4">
    <name type="scientific">Dactylellina haptotyla (strain CBS 200.50)</name>
    <name type="common">Nematode-trapping fungus</name>
    <name type="synonym">Monacrosporium haptotylum</name>
    <dbReference type="NCBI Taxonomy" id="1284197"/>
    <lineage>
        <taxon>Eukaryota</taxon>
        <taxon>Fungi</taxon>
        <taxon>Dikarya</taxon>
        <taxon>Ascomycota</taxon>
        <taxon>Pezizomycotina</taxon>
        <taxon>Orbiliomycetes</taxon>
        <taxon>Orbiliales</taxon>
        <taxon>Orbiliaceae</taxon>
        <taxon>Dactylellina</taxon>
    </lineage>
</organism>
<dbReference type="Proteomes" id="UP000015100">
    <property type="component" value="Unassembled WGS sequence"/>
</dbReference>
<feature type="region of interest" description="Disordered" evidence="2">
    <location>
        <begin position="545"/>
        <end position="572"/>
    </location>
</feature>
<feature type="region of interest" description="Disordered" evidence="2">
    <location>
        <begin position="360"/>
        <end position="399"/>
    </location>
</feature>
<keyword evidence="1" id="KW-0175">Coiled coil</keyword>
<comment type="caution">
    <text evidence="3">The sequence shown here is derived from an EMBL/GenBank/DDBJ whole genome shotgun (WGS) entry which is preliminary data.</text>
</comment>
<reference evidence="4" key="2">
    <citation type="submission" date="2013-04" db="EMBL/GenBank/DDBJ databases">
        <title>Genomic mechanisms accounting for the adaptation to parasitism in nematode-trapping fungi.</title>
        <authorList>
            <person name="Ahren D.G."/>
        </authorList>
    </citation>
    <scope>NUCLEOTIDE SEQUENCE [LARGE SCALE GENOMIC DNA]</scope>
    <source>
        <strain evidence="4">CBS 200.50</strain>
    </source>
</reference>
<proteinExistence type="predicted"/>
<dbReference type="HOGENOM" id="CLU_348509_0_0_1"/>
<gene>
    <name evidence="3" type="ORF">H072_1091</name>
</gene>
<keyword evidence="4" id="KW-1185">Reference proteome</keyword>
<accession>S8AQ09</accession>
<sequence length="809" mass="89251">MKPHSQTWDLEATYTRSLIKPTLNNKPLITDLLFLEYGKNNLQPSKNVNFPDCGLGGAHLSPKRPPAPECSFSISEGAWSPICHILQRGNENTKTPAPADPKAGRHKTANKVIYSLGPKTDITVPLDPEKFGPGYRLPDQFQKQLPLEFMPGSLFGDPADPELVPEESVDDNLRLLALSVAGECSGILEFKNLEERFETCQKELWDKNRVYVHRATQWLDTVELAQTNLPGSIKILPDPNCEHTDDQTPSEYLHRDNTKAAPKKSRLSTDRIQQELCEGPQPDGILLTTGVPSDAPKAVKDSKSVGVLHILEESGAVTGAELAVVQHCPTILPPAAPSLLGPGKGLVVCGIRDDNIKAADQATTEKDKHSKARERDVESNEYSNKASEKDQQITAREINHDKCQIDTKRIAEQVAGEVTSVLSAQMNKTFGKIVKAIREQGQQLRQELSKEIEEKVALEVQKQLNHQVPEKNNRSPPPISELKLPEPLLGESLPPLLGFVKPSTSEDSGSGYGMSPDPSWLDVTPIIAADRGTIVCQEHCQRQLGDSDKMSNDMSKKISEHNSDGRPNTGFTPLIEDLELDLITPEPLRAQNIRITQCQPHDTKIIQVANKGVHIQQKSKNPPPKSPAKAASDSAVIIGDITHPKYPVRDISHLKYPNGRKSDGDQEASKAGNKKIDRWIKAPIKPSQFRKLGQPMETKNEFLTANIPDAIPDIQFPALTPSRRNERFLGFGYELRKPKCSSEAPNPPLGAKSQIVPSEPSELLIDLDSDSNYSNCMDLFEIQEGVRDDARRACALIGSNIDTWWGPLL</sequence>
<reference evidence="3 4" key="1">
    <citation type="journal article" date="2013" name="PLoS Genet.">
        <title>Genomic mechanisms accounting for the adaptation to parasitism in nematode-trapping fungi.</title>
        <authorList>
            <person name="Meerupati T."/>
            <person name="Andersson K.M."/>
            <person name="Friman E."/>
            <person name="Kumar D."/>
            <person name="Tunlid A."/>
            <person name="Ahren D."/>
        </authorList>
    </citation>
    <scope>NUCLEOTIDE SEQUENCE [LARGE SCALE GENOMIC DNA]</scope>
    <source>
        <strain evidence="3 4">CBS 200.50</strain>
    </source>
</reference>
<feature type="compositionally biased region" description="Basic and acidic residues" evidence="2">
    <location>
        <begin position="240"/>
        <end position="258"/>
    </location>
</feature>
<evidence type="ECO:0000256" key="1">
    <source>
        <dbReference type="SAM" id="Coils"/>
    </source>
</evidence>
<feature type="coiled-coil region" evidence="1">
    <location>
        <begin position="434"/>
        <end position="461"/>
    </location>
</feature>
<dbReference type="AlphaFoldDB" id="S8AQ09"/>